<dbReference type="FunFam" id="1.10.8.60:FF:000001">
    <property type="entry name" value="ATP-dependent zinc metalloprotease FtsH"/>
    <property type="match status" value="1"/>
</dbReference>
<dbReference type="InterPro" id="IPR037219">
    <property type="entry name" value="Peptidase_M41-like"/>
</dbReference>
<feature type="binding site" evidence="15">
    <location>
        <begin position="202"/>
        <end position="209"/>
    </location>
    <ligand>
        <name>ATP</name>
        <dbReference type="ChEBI" id="CHEBI:30616"/>
    </ligand>
</feature>
<comment type="similarity">
    <text evidence="2 15">In the C-terminal section; belongs to the peptidase M41 family.</text>
</comment>
<dbReference type="CDD" id="cd19501">
    <property type="entry name" value="RecA-like_FtsH"/>
    <property type="match status" value="1"/>
</dbReference>
<dbReference type="InterPro" id="IPR003960">
    <property type="entry name" value="ATPase_AAA_CS"/>
</dbReference>
<dbReference type="PANTHER" id="PTHR23076:SF113">
    <property type="entry name" value="ATP-DEPENDENT ZINC METALLOPROTEASE FTSH 1, CHLOROPLASTIC-RELATED"/>
    <property type="match status" value="1"/>
</dbReference>
<evidence type="ECO:0000256" key="4">
    <source>
        <dbReference type="ARBA" id="ARBA00022670"/>
    </source>
</evidence>
<dbReference type="GO" id="GO:0005886">
    <property type="term" value="C:plasma membrane"/>
    <property type="evidence" value="ECO:0007669"/>
    <property type="project" value="UniProtKB-SubCell"/>
</dbReference>
<keyword evidence="13 15" id="KW-0472">Membrane</keyword>
<dbReference type="InterPro" id="IPR027417">
    <property type="entry name" value="P-loop_NTPase"/>
</dbReference>
<keyword evidence="11 15" id="KW-1133">Transmembrane helix</keyword>
<keyword evidence="5 15" id="KW-0812">Transmembrane</keyword>
<keyword evidence="7 15" id="KW-0547">Nucleotide-binding</keyword>
<dbReference type="FunFam" id="1.20.58.760:FF:000001">
    <property type="entry name" value="ATP-dependent zinc metalloprotease FtsH"/>
    <property type="match status" value="1"/>
</dbReference>
<evidence type="ECO:0000256" key="15">
    <source>
        <dbReference type="HAMAP-Rule" id="MF_01458"/>
    </source>
</evidence>
<dbReference type="InterPro" id="IPR005936">
    <property type="entry name" value="FtsH"/>
</dbReference>
<organism evidence="19 20">
    <name type="scientific">Candidatus Avoscillospira avistercoris</name>
    <dbReference type="NCBI Taxonomy" id="2840707"/>
    <lineage>
        <taxon>Bacteria</taxon>
        <taxon>Bacillati</taxon>
        <taxon>Bacillota</taxon>
        <taxon>Clostridia</taxon>
        <taxon>Eubacteriales</taxon>
        <taxon>Oscillospiraceae</taxon>
        <taxon>Oscillospiraceae incertae sedis</taxon>
        <taxon>Candidatus Avoscillospira</taxon>
    </lineage>
</organism>
<comment type="cofactor">
    <cofactor evidence="15">
        <name>Zn(2+)</name>
        <dbReference type="ChEBI" id="CHEBI:29105"/>
    </cofactor>
    <text evidence="15">Binds 1 zinc ion per subunit.</text>
</comment>
<evidence type="ECO:0000259" key="18">
    <source>
        <dbReference type="SMART" id="SM00382"/>
    </source>
</evidence>
<feature type="binding site" evidence="15">
    <location>
        <position position="500"/>
    </location>
    <ligand>
        <name>Zn(2+)</name>
        <dbReference type="ChEBI" id="CHEBI:29105"/>
        <note>catalytic</note>
    </ligand>
</feature>
<reference evidence="19" key="1">
    <citation type="submission" date="2020-10" db="EMBL/GenBank/DDBJ databases">
        <authorList>
            <person name="Gilroy R."/>
        </authorList>
    </citation>
    <scope>NUCLEOTIDE SEQUENCE</scope>
    <source>
        <strain evidence="19">ChiBcec16-1751</strain>
    </source>
</reference>
<dbReference type="GO" id="GO:0004222">
    <property type="term" value="F:metalloendopeptidase activity"/>
    <property type="evidence" value="ECO:0007669"/>
    <property type="project" value="InterPro"/>
</dbReference>
<keyword evidence="12 15" id="KW-0482">Metalloprotease</keyword>
<gene>
    <name evidence="15 19" type="primary">ftsH</name>
    <name evidence="19" type="ORF">IAA83_05745</name>
</gene>
<dbReference type="Proteomes" id="UP000886741">
    <property type="component" value="Unassembled WGS sequence"/>
</dbReference>
<evidence type="ECO:0000256" key="3">
    <source>
        <dbReference type="ARBA" id="ARBA00022475"/>
    </source>
</evidence>
<feature type="compositionally biased region" description="Acidic residues" evidence="17">
    <location>
        <begin position="643"/>
        <end position="653"/>
    </location>
</feature>
<comment type="similarity">
    <text evidence="16">Belongs to the AAA ATPase family.</text>
</comment>
<comment type="function">
    <text evidence="15">Acts as a processive, ATP-dependent zinc metallopeptidase for both cytoplasmic and membrane proteins. Plays a role in the quality control of integral membrane proteins.</text>
</comment>
<evidence type="ECO:0000256" key="7">
    <source>
        <dbReference type="ARBA" id="ARBA00022741"/>
    </source>
</evidence>
<evidence type="ECO:0000256" key="9">
    <source>
        <dbReference type="ARBA" id="ARBA00022833"/>
    </source>
</evidence>
<dbReference type="Gene3D" id="3.40.50.300">
    <property type="entry name" value="P-loop containing nucleotide triphosphate hydrolases"/>
    <property type="match status" value="1"/>
</dbReference>
<evidence type="ECO:0000256" key="8">
    <source>
        <dbReference type="ARBA" id="ARBA00022801"/>
    </source>
</evidence>
<evidence type="ECO:0000256" key="10">
    <source>
        <dbReference type="ARBA" id="ARBA00022840"/>
    </source>
</evidence>
<feature type="region of interest" description="Disordered" evidence="17">
    <location>
        <begin position="609"/>
        <end position="653"/>
    </location>
</feature>
<dbReference type="InterPro" id="IPR000642">
    <property type="entry name" value="Peptidase_M41"/>
</dbReference>
<evidence type="ECO:0000256" key="13">
    <source>
        <dbReference type="ARBA" id="ARBA00023136"/>
    </source>
</evidence>
<feature type="domain" description="AAA+ ATPase" evidence="18">
    <location>
        <begin position="194"/>
        <end position="333"/>
    </location>
</feature>
<evidence type="ECO:0000313" key="20">
    <source>
        <dbReference type="Proteomes" id="UP000886741"/>
    </source>
</evidence>
<evidence type="ECO:0000313" key="19">
    <source>
        <dbReference type="EMBL" id="HIS64857.1"/>
    </source>
</evidence>
<dbReference type="EC" id="3.4.24.-" evidence="15"/>
<evidence type="ECO:0000256" key="17">
    <source>
        <dbReference type="SAM" id="MobiDB-lite"/>
    </source>
</evidence>
<feature type="active site" evidence="15">
    <location>
        <position position="425"/>
    </location>
</feature>
<dbReference type="GO" id="GO:0006508">
    <property type="term" value="P:proteolysis"/>
    <property type="evidence" value="ECO:0007669"/>
    <property type="project" value="UniProtKB-KW"/>
</dbReference>
<dbReference type="SMART" id="SM00382">
    <property type="entry name" value="AAA"/>
    <property type="match status" value="1"/>
</dbReference>
<accession>A0A9D1F9B4</accession>
<dbReference type="FunFam" id="3.40.50.300:FF:000001">
    <property type="entry name" value="ATP-dependent zinc metalloprotease FtsH"/>
    <property type="match status" value="1"/>
</dbReference>
<keyword evidence="8 15" id="KW-0378">Hydrolase</keyword>
<comment type="similarity">
    <text evidence="14 15">In the central section; belongs to the AAA ATPase family.</text>
</comment>
<proteinExistence type="inferred from homology"/>
<dbReference type="Pfam" id="PF17862">
    <property type="entry name" value="AAA_lid_3"/>
    <property type="match status" value="1"/>
</dbReference>
<evidence type="ECO:0000256" key="2">
    <source>
        <dbReference type="ARBA" id="ARBA00010044"/>
    </source>
</evidence>
<dbReference type="GO" id="GO:0016887">
    <property type="term" value="F:ATP hydrolysis activity"/>
    <property type="evidence" value="ECO:0007669"/>
    <property type="project" value="UniProtKB-UniRule"/>
</dbReference>
<evidence type="ECO:0000256" key="6">
    <source>
        <dbReference type="ARBA" id="ARBA00022723"/>
    </source>
</evidence>
<evidence type="ECO:0000256" key="5">
    <source>
        <dbReference type="ARBA" id="ARBA00022692"/>
    </source>
</evidence>
<dbReference type="GO" id="GO:0004176">
    <property type="term" value="F:ATP-dependent peptidase activity"/>
    <property type="evidence" value="ECO:0007669"/>
    <property type="project" value="InterPro"/>
</dbReference>
<comment type="subcellular location">
    <subcellularLocation>
        <location evidence="15">Cell membrane</location>
        <topology evidence="15">Multi-pass membrane protein</topology>
        <orientation evidence="15">Cytoplasmic side</orientation>
    </subcellularLocation>
    <subcellularLocation>
        <location evidence="1">Membrane</location>
    </subcellularLocation>
</comment>
<dbReference type="InterPro" id="IPR003593">
    <property type="entry name" value="AAA+_ATPase"/>
</dbReference>
<comment type="subunit">
    <text evidence="15">Homohexamer.</text>
</comment>
<comment type="caution">
    <text evidence="19">The sequence shown here is derived from an EMBL/GenBank/DDBJ whole genome shotgun (WGS) entry which is preliminary data.</text>
</comment>
<evidence type="ECO:0000256" key="16">
    <source>
        <dbReference type="RuleBase" id="RU003651"/>
    </source>
</evidence>
<feature type="compositionally biased region" description="Low complexity" evidence="17">
    <location>
        <begin position="623"/>
        <end position="642"/>
    </location>
</feature>
<dbReference type="InterPro" id="IPR041569">
    <property type="entry name" value="AAA_lid_3"/>
</dbReference>
<keyword evidence="6 15" id="KW-0479">Metal-binding</keyword>
<dbReference type="Pfam" id="PF01434">
    <property type="entry name" value="Peptidase_M41"/>
    <property type="match status" value="1"/>
</dbReference>
<dbReference type="PANTHER" id="PTHR23076">
    <property type="entry name" value="METALLOPROTEASE M41 FTSH"/>
    <property type="match status" value="1"/>
</dbReference>
<evidence type="ECO:0000256" key="11">
    <source>
        <dbReference type="ARBA" id="ARBA00022989"/>
    </source>
</evidence>
<dbReference type="Pfam" id="PF00004">
    <property type="entry name" value="AAA"/>
    <property type="match status" value="1"/>
</dbReference>
<keyword evidence="10 15" id="KW-0067">ATP-binding</keyword>
<dbReference type="InterPro" id="IPR003959">
    <property type="entry name" value="ATPase_AAA_core"/>
</dbReference>
<evidence type="ECO:0000256" key="1">
    <source>
        <dbReference type="ARBA" id="ARBA00004370"/>
    </source>
</evidence>
<feature type="transmembrane region" description="Helical" evidence="15">
    <location>
        <begin position="106"/>
        <end position="129"/>
    </location>
</feature>
<dbReference type="GO" id="GO:0030163">
    <property type="term" value="P:protein catabolic process"/>
    <property type="evidence" value="ECO:0007669"/>
    <property type="project" value="UniProtKB-UniRule"/>
</dbReference>
<keyword evidence="4 15" id="KW-0645">Protease</keyword>
<dbReference type="SUPFAM" id="SSF140990">
    <property type="entry name" value="FtsH protease domain-like"/>
    <property type="match status" value="1"/>
</dbReference>
<reference evidence="19" key="2">
    <citation type="journal article" date="2021" name="PeerJ">
        <title>Extensive microbial diversity within the chicken gut microbiome revealed by metagenomics and culture.</title>
        <authorList>
            <person name="Gilroy R."/>
            <person name="Ravi A."/>
            <person name="Getino M."/>
            <person name="Pursley I."/>
            <person name="Horton D.L."/>
            <person name="Alikhan N.F."/>
            <person name="Baker D."/>
            <person name="Gharbi K."/>
            <person name="Hall N."/>
            <person name="Watson M."/>
            <person name="Adriaenssens E.M."/>
            <person name="Foster-Nyarko E."/>
            <person name="Jarju S."/>
            <person name="Secka A."/>
            <person name="Antonio M."/>
            <person name="Oren A."/>
            <person name="Chaudhuri R.R."/>
            <person name="La Ragione R."/>
            <person name="Hildebrand F."/>
            <person name="Pallen M.J."/>
        </authorList>
    </citation>
    <scope>NUCLEOTIDE SEQUENCE</scope>
    <source>
        <strain evidence="19">ChiBcec16-1751</strain>
    </source>
</reference>
<dbReference type="GO" id="GO:0008270">
    <property type="term" value="F:zinc ion binding"/>
    <property type="evidence" value="ECO:0007669"/>
    <property type="project" value="UniProtKB-UniRule"/>
</dbReference>
<dbReference type="NCBIfam" id="TIGR01241">
    <property type="entry name" value="FtsH_fam"/>
    <property type="match status" value="1"/>
</dbReference>
<feature type="binding site" evidence="15">
    <location>
        <position position="424"/>
    </location>
    <ligand>
        <name>Zn(2+)</name>
        <dbReference type="ChEBI" id="CHEBI:29105"/>
        <note>catalytic</note>
    </ligand>
</feature>
<dbReference type="HAMAP" id="MF_01458">
    <property type="entry name" value="FtsH"/>
    <property type="match status" value="1"/>
</dbReference>
<evidence type="ECO:0000256" key="14">
    <source>
        <dbReference type="ARBA" id="ARBA00061570"/>
    </source>
</evidence>
<comment type="caution">
    <text evidence="15">Lacks conserved residue(s) required for the propagation of feature annotation.</text>
</comment>
<dbReference type="EMBL" id="DVJJ01000087">
    <property type="protein sequence ID" value="HIS64857.1"/>
    <property type="molecule type" value="Genomic_DNA"/>
</dbReference>
<keyword evidence="3 15" id="KW-1003">Cell membrane</keyword>
<evidence type="ECO:0000256" key="12">
    <source>
        <dbReference type="ARBA" id="ARBA00023049"/>
    </source>
</evidence>
<sequence length="653" mass="71429">MAFLFYALILVIFFASLSTLLQPPGPPEIKNYSQVVSFFEEEQVKSFTIQDGVLTMQLYQPYEGSEKVQHELGSLSIFYNDLGDLIRQQQADGILLAYQYEPATELPWIVTILPYLLLGILFIVVWFFIINRANGGGGGGMARFGRANTRIGTDKNAPVTFDDVAGADEEKAELQELVEFLRDPKRFSALGARIPKGVLLVGPPGTGKTLLARAVAGEANVQFLSISGSDFVELYVGVGASRVRDLFDQAKKLAPSIIFIDEIDAVGRRRGAGMGGGHDEREQTLNQLLVEMDGFGKNEGVIVMAATNRQDILDPALLRPGRFDRQIYVGAPDAHGREAILKVHAKDKPLADTVDLGVISRATSGFTGADLANLLNEAALLAARKNRKVIIMPDLEEAMMKVIAGPEKRSRVISEQERRLTAVHEAGHAVAMYRLPTADPVHQITIIPRGGAGGMTISLPREDRSYASRNEMYEDIVSFLGGRVAEELYLDDISTGASNDLQRATAMARDMVARYGMSGRLGAVSFADGNEIFVGRDYEKQRSYSERTAGEIDEEITAVMHKAYARCTEILKAEKVKLLAVADFLLEHDTMSRAQFEALMEDRPIPEKDSGFAFAAEEDRLEPAPVDDVAPAEAEAPVVEAEPSPDEDASTPE</sequence>
<dbReference type="SUPFAM" id="SSF52540">
    <property type="entry name" value="P-loop containing nucleoside triphosphate hydrolases"/>
    <property type="match status" value="1"/>
</dbReference>
<keyword evidence="9 15" id="KW-0862">Zinc</keyword>
<dbReference type="GO" id="GO:0005524">
    <property type="term" value="F:ATP binding"/>
    <property type="evidence" value="ECO:0007669"/>
    <property type="project" value="UniProtKB-UniRule"/>
</dbReference>
<name>A0A9D1F9B4_9FIRM</name>
<dbReference type="PROSITE" id="PS00674">
    <property type="entry name" value="AAA"/>
    <property type="match status" value="1"/>
</dbReference>
<feature type="binding site" evidence="15">
    <location>
        <position position="428"/>
    </location>
    <ligand>
        <name>Zn(2+)</name>
        <dbReference type="ChEBI" id="CHEBI:29105"/>
        <note>catalytic</note>
    </ligand>
</feature>
<dbReference type="AlphaFoldDB" id="A0A9D1F9B4"/>
<dbReference type="Gene3D" id="1.20.58.760">
    <property type="entry name" value="Peptidase M41"/>
    <property type="match status" value="1"/>
</dbReference>
<protein>
    <recommendedName>
        <fullName evidence="15">ATP-dependent zinc metalloprotease FtsH</fullName>
        <ecNumber evidence="15">3.4.24.-</ecNumber>
    </recommendedName>
</protein>
<dbReference type="Gene3D" id="1.10.8.60">
    <property type="match status" value="1"/>
</dbReference>